<evidence type="ECO:0000256" key="1">
    <source>
        <dbReference type="SAM" id="MobiDB-lite"/>
    </source>
</evidence>
<name>A0A375B9F4_9BURK</name>
<feature type="region of interest" description="Disordered" evidence="1">
    <location>
        <begin position="1"/>
        <end position="31"/>
    </location>
</feature>
<gene>
    <name evidence="2" type="ORF">CBM2586_A10287</name>
</gene>
<accession>A0A375B9F4</accession>
<protein>
    <submittedName>
        <fullName evidence="2">Uncharacterized protein</fullName>
    </submittedName>
</protein>
<comment type="caution">
    <text evidence="2">The sequence shown here is derived from an EMBL/GenBank/DDBJ whole genome shotgun (WGS) entry which is preliminary data.</text>
</comment>
<dbReference type="Proteomes" id="UP000257016">
    <property type="component" value="Unassembled WGS sequence"/>
</dbReference>
<dbReference type="EMBL" id="OFSN01000001">
    <property type="protein sequence ID" value="SOY40322.1"/>
    <property type="molecule type" value="Genomic_DNA"/>
</dbReference>
<sequence>MRHHSVDGNITNPKPNDFVESRPGVNDDGKDPAELIICKDASGTNSHQQFALYRLMASAVVAFTRDRYSKKRITDS</sequence>
<proteinExistence type="predicted"/>
<reference evidence="2" key="1">
    <citation type="submission" date="2018-01" db="EMBL/GenBank/DDBJ databases">
        <authorList>
            <person name="Clerissi C."/>
        </authorList>
    </citation>
    <scope>NUCLEOTIDE SEQUENCE</scope>
    <source>
        <strain evidence="2">Cupriavidus taiwanensis LMG 19430</strain>
    </source>
</reference>
<evidence type="ECO:0000313" key="2">
    <source>
        <dbReference type="EMBL" id="SOY40322.1"/>
    </source>
</evidence>
<organism evidence="2">
    <name type="scientific">Cupriavidus taiwanensis</name>
    <dbReference type="NCBI Taxonomy" id="164546"/>
    <lineage>
        <taxon>Bacteria</taxon>
        <taxon>Pseudomonadati</taxon>
        <taxon>Pseudomonadota</taxon>
        <taxon>Betaproteobacteria</taxon>
        <taxon>Burkholderiales</taxon>
        <taxon>Burkholderiaceae</taxon>
        <taxon>Cupriavidus</taxon>
    </lineage>
</organism>
<feature type="compositionally biased region" description="Basic and acidic residues" evidence="1">
    <location>
        <begin position="17"/>
        <end position="31"/>
    </location>
</feature>
<dbReference type="AlphaFoldDB" id="A0A375B9F4"/>